<dbReference type="PROSITE" id="PS51910">
    <property type="entry name" value="GH18_2"/>
    <property type="match status" value="1"/>
</dbReference>
<dbReference type="InterPro" id="IPR018392">
    <property type="entry name" value="LysM"/>
</dbReference>
<dbReference type="Proteomes" id="UP001596233">
    <property type="component" value="Unassembled WGS sequence"/>
</dbReference>
<feature type="domain" description="GH18" evidence="4">
    <location>
        <begin position="113"/>
        <end position="427"/>
    </location>
</feature>
<dbReference type="PROSITE" id="PS51782">
    <property type="entry name" value="LYSM"/>
    <property type="match status" value="2"/>
</dbReference>
<dbReference type="RefSeq" id="WP_379233459.1">
    <property type="nucleotide sequence ID" value="NZ_JBHSTE010000003.1"/>
</dbReference>
<organism evidence="5 6">
    <name type="scientific">Paenibacillus septentrionalis</name>
    <dbReference type="NCBI Taxonomy" id="429342"/>
    <lineage>
        <taxon>Bacteria</taxon>
        <taxon>Bacillati</taxon>
        <taxon>Bacillota</taxon>
        <taxon>Bacilli</taxon>
        <taxon>Bacillales</taxon>
        <taxon>Paenibacillaceae</taxon>
        <taxon>Paenibacillus</taxon>
    </lineage>
</organism>
<evidence type="ECO:0000256" key="1">
    <source>
        <dbReference type="ARBA" id="ARBA00022801"/>
    </source>
</evidence>
<keyword evidence="6" id="KW-1185">Reference proteome</keyword>
<dbReference type="InterPro" id="IPR029070">
    <property type="entry name" value="Chitinase_insertion_sf"/>
</dbReference>
<evidence type="ECO:0000259" key="4">
    <source>
        <dbReference type="PROSITE" id="PS51910"/>
    </source>
</evidence>
<comment type="caution">
    <text evidence="5">The sequence shown here is derived from an EMBL/GenBank/DDBJ whole genome shotgun (WGS) entry which is preliminary data.</text>
</comment>
<evidence type="ECO:0000313" key="5">
    <source>
        <dbReference type="EMBL" id="MFC6332723.1"/>
    </source>
</evidence>
<dbReference type="PANTHER" id="PTHR46066:SF2">
    <property type="entry name" value="CHITINASE DOMAIN-CONTAINING PROTEIN 1"/>
    <property type="match status" value="1"/>
</dbReference>
<dbReference type="InterPro" id="IPR041704">
    <property type="entry name" value="CFLE_GH18"/>
</dbReference>
<dbReference type="InterPro" id="IPR011583">
    <property type="entry name" value="Chitinase_II/V-like_cat"/>
</dbReference>
<dbReference type="Gene3D" id="3.10.350.10">
    <property type="entry name" value="LysM domain"/>
    <property type="match status" value="2"/>
</dbReference>
<accession>A0ABW1V518</accession>
<dbReference type="CDD" id="cd00118">
    <property type="entry name" value="LysM"/>
    <property type="match status" value="2"/>
</dbReference>
<dbReference type="SMART" id="SM00636">
    <property type="entry name" value="Glyco_18"/>
    <property type="match status" value="1"/>
</dbReference>
<proteinExistence type="predicted"/>
<evidence type="ECO:0000313" key="6">
    <source>
        <dbReference type="Proteomes" id="UP001596233"/>
    </source>
</evidence>
<sequence length="435" mass="48638">MKGGMLSVMQIHTVRRNDSLWNLAQQYGVPLQHIIEVNSIADSDSLVVGQALIIPSPTGNRTHRVASGESLWAIARQYGLSLTELAAANQITNPALIQPGQVLIIPSPTLTAIEVNGYMERMGDEAAAEIKQLGDELTYVTIFSYHIKEDGTLVEPDDAKLIEAALASGVAPMMAITNIANEGFSSELIHEVLNNQLSYTHLITTVSNTMQERGFKALNIDFEYIPPEDRELYNSFLRDITQHLHQFGWLVSTAVAPKTSAEQKGKLYEAHDYRAHGEIVDFVIIMTYEWGWTGGPPRAVAPLNEVTKVINYALSEMPANKIMMGVPLYGYHWTLPFVEGESRAAALSTEAAVRLAREQKAAIEYDNTAQSPHFSFYDSERKEHVVWFEDARSLQAKFNLVKQYGLRGISYWKLGIQADMNWYLLSENFTVKKLT</sequence>
<protein>
    <submittedName>
        <fullName evidence="5">LysM peptidoglycan-binding domain-containing protein</fullName>
    </submittedName>
</protein>
<dbReference type="Gene3D" id="3.20.20.80">
    <property type="entry name" value="Glycosidases"/>
    <property type="match status" value="1"/>
</dbReference>
<dbReference type="SUPFAM" id="SSF54106">
    <property type="entry name" value="LysM domain"/>
    <property type="match status" value="2"/>
</dbReference>
<dbReference type="EMBL" id="JBHSTE010000003">
    <property type="protein sequence ID" value="MFC6332723.1"/>
    <property type="molecule type" value="Genomic_DNA"/>
</dbReference>
<dbReference type="SUPFAM" id="SSF51445">
    <property type="entry name" value="(Trans)glycosidases"/>
    <property type="match status" value="1"/>
</dbReference>
<name>A0ABW1V518_9BACL</name>
<dbReference type="PANTHER" id="PTHR46066">
    <property type="entry name" value="CHITINASE DOMAIN-CONTAINING PROTEIN 1 FAMILY MEMBER"/>
    <property type="match status" value="1"/>
</dbReference>
<dbReference type="InterPro" id="IPR017853">
    <property type="entry name" value="GH"/>
</dbReference>
<reference evidence="6" key="1">
    <citation type="journal article" date="2019" name="Int. J. Syst. Evol. Microbiol.">
        <title>The Global Catalogue of Microorganisms (GCM) 10K type strain sequencing project: providing services to taxonomists for standard genome sequencing and annotation.</title>
        <authorList>
            <consortium name="The Broad Institute Genomics Platform"/>
            <consortium name="The Broad Institute Genome Sequencing Center for Infectious Disease"/>
            <person name="Wu L."/>
            <person name="Ma J."/>
        </authorList>
    </citation>
    <scope>NUCLEOTIDE SEQUENCE [LARGE SCALE GENOMIC DNA]</scope>
    <source>
        <strain evidence="6">PCU 280</strain>
    </source>
</reference>
<feature type="domain" description="LysM" evidence="3">
    <location>
        <begin position="61"/>
        <end position="105"/>
    </location>
</feature>
<dbReference type="Gene3D" id="3.10.50.10">
    <property type="match status" value="1"/>
</dbReference>
<dbReference type="InterPro" id="IPR001223">
    <property type="entry name" value="Glyco_hydro18_cat"/>
</dbReference>
<dbReference type="Pfam" id="PF00704">
    <property type="entry name" value="Glyco_hydro_18"/>
    <property type="match status" value="1"/>
</dbReference>
<dbReference type="InterPro" id="IPR036779">
    <property type="entry name" value="LysM_dom_sf"/>
</dbReference>
<dbReference type="CDD" id="cd02874">
    <property type="entry name" value="GH18_CFLE_spore_hydrolase"/>
    <property type="match status" value="1"/>
</dbReference>
<keyword evidence="2" id="KW-0326">Glycosidase</keyword>
<evidence type="ECO:0000256" key="2">
    <source>
        <dbReference type="ARBA" id="ARBA00023295"/>
    </source>
</evidence>
<keyword evidence="1" id="KW-0378">Hydrolase</keyword>
<gene>
    <name evidence="5" type="ORF">ACFP56_08820</name>
</gene>
<dbReference type="Pfam" id="PF01476">
    <property type="entry name" value="LysM"/>
    <property type="match status" value="2"/>
</dbReference>
<dbReference type="SMART" id="SM00257">
    <property type="entry name" value="LysM"/>
    <property type="match status" value="2"/>
</dbReference>
<feature type="domain" description="LysM" evidence="3">
    <location>
        <begin position="10"/>
        <end position="54"/>
    </location>
</feature>
<evidence type="ECO:0000259" key="3">
    <source>
        <dbReference type="PROSITE" id="PS51782"/>
    </source>
</evidence>